<gene>
    <name evidence="1" type="ORF">Plil01_001373600</name>
</gene>
<dbReference type="AlphaFoldDB" id="A0A9W6X5T7"/>
<comment type="caution">
    <text evidence="1">The sequence shown here is derived from an EMBL/GenBank/DDBJ whole genome shotgun (WGS) entry which is preliminary data.</text>
</comment>
<dbReference type="Proteomes" id="UP001165083">
    <property type="component" value="Unassembled WGS sequence"/>
</dbReference>
<name>A0A9W6X5T7_9STRA</name>
<protein>
    <submittedName>
        <fullName evidence="1">Unnamed protein product</fullName>
    </submittedName>
</protein>
<proteinExistence type="predicted"/>
<evidence type="ECO:0000313" key="2">
    <source>
        <dbReference type="Proteomes" id="UP001165083"/>
    </source>
</evidence>
<sequence>MEDRGLDTITAAAKNLASQAKLKLTSNNQQAVDKLFRKLKIGTVKSNVFGSPEFQQWSTSVAKTYKKN</sequence>
<dbReference type="OrthoDB" id="124845at2759"/>
<reference evidence="1" key="1">
    <citation type="submission" date="2023-04" db="EMBL/GenBank/DDBJ databases">
        <title>Phytophthora lilii NBRC 32176.</title>
        <authorList>
            <person name="Ichikawa N."/>
            <person name="Sato H."/>
            <person name="Tonouchi N."/>
        </authorList>
    </citation>
    <scope>NUCLEOTIDE SEQUENCE</scope>
    <source>
        <strain evidence="1">NBRC 32176</strain>
    </source>
</reference>
<accession>A0A9W6X5T7</accession>
<dbReference type="EMBL" id="BSXW01000956">
    <property type="protein sequence ID" value="GMF32105.1"/>
    <property type="molecule type" value="Genomic_DNA"/>
</dbReference>
<keyword evidence="2" id="KW-1185">Reference proteome</keyword>
<evidence type="ECO:0000313" key="1">
    <source>
        <dbReference type="EMBL" id="GMF32105.1"/>
    </source>
</evidence>
<organism evidence="1 2">
    <name type="scientific">Phytophthora lilii</name>
    <dbReference type="NCBI Taxonomy" id="2077276"/>
    <lineage>
        <taxon>Eukaryota</taxon>
        <taxon>Sar</taxon>
        <taxon>Stramenopiles</taxon>
        <taxon>Oomycota</taxon>
        <taxon>Peronosporomycetes</taxon>
        <taxon>Peronosporales</taxon>
        <taxon>Peronosporaceae</taxon>
        <taxon>Phytophthora</taxon>
    </lineage>
</organism>